<dbReference type="GO" id="GO:0031146">
    <property type="term" value="P:SCF-dependent proteasomal ubiquitin-dependent protein catabolic process"/>
    <property type="evidence" value="ECO:0007669"/>
    <property type="project" value="TreeGrafter"/>
</dbReference>
<evidence type="ECO:0000313" key="1">
    <source>
        <dbReference type="EMBL" id="KAK2066516.1"/>
    </source>
</evidence>
<dbReference type="AlphaFoldDB" id="A0AAD9HW12"/>
<dbReference type="Pfam" id="PF13516">
    <property type="entry name" value="LRR_6"/>
    <property type="match status" value="1"/>
</dbReference>
<keyword evidence="2" id="KW-1185">Reference proteome</keyword>
<name>A0AAD9HW12_9PEZI</name>
<evidence type="ECO:0000313" key="2">
    <source>
        <dbReference type="Proteomes" id="UP001217918"/>
    </source>
</evidence>
<dbReference type="EMBL" id="JAQQPM010000001">
    <property type="protein sequence ID" value="KAK2066516.1"/>
    <property type="molecule type" value="Genomic_DNA"/>
</dbReference>
<protein>
    <submittedName>
        <fullName evidence="1">Uncharacterized protein</fullName>
    </submittedName>
</protein>
<dbReference type="PANTHER" id="PTHR13318">
    <property type="entry name" value="PARTNER OF PAIRED, ISOFORM B-RELATED"/>
    <property type="match status" value="1"/>
</dbReference>
<dbReference type="InterPro" id="IPR001611">
    <property type="entry name" value="Leu-rich_rpt"/>
</dbReference>
<sequence>MALLSQTPGGQSLELAIDRPAYNLVKMASRQNQPGRPARPGRSIRGPQSALTDFLAAQGISANQIRSDAEARPLFNERSTILPGQMANYLPPIIIDKVARKLSKHRLLDSRTIDLFITPATEDVHVYDGGKLGLDDYIRIFQVAPRIKNLKVRNGVQFKDEVMDFLLGRDIQLESLYLHGANLLSDEKWQEFLRKRGKSLRKLQVYYTDNHFGDDTLALLATACPNLKRLKVKFNQKVTGKGIKEIAKIETLEHLGIHLSDPSGQRDYVHPDCYVYLINKVGSRLRTFSVTNNEDLDNTVLDALRNNARRLEKLRITDSRVMTDDGFARLFTGWQNPGLAFLDLQRNRHVDASKPAENRASIGLCSDGFRALMAHSGRTLRDLNVHADRHITAAAFEDVFAEHRTYPEMKRLEISFCDQVTDFIVGCAFRSCPNLRALNVFGCMRVRDVMVPRGKLLVGVPNAQGMVMEG</sequence>
<dbReference type="Proteomes" id="UP001217918">
    <property type="component" value="Unassembled WGS sequence"/>
</dbReference>
<accession>A0AAD9HW12</accession>
<organism evidence="1 2">
    <name type="scientific">Phyllachora maydis</name>
    <dbReference type="NCBI Taxonomy" id="1825666"/>
    <lineage>
        <taxon>Eukaryota</taxon>
        <taxon>Fungi</taxon>
        <taxon>Dikarya</taxon>
        <taxon>Ascomycota</taxon>
        <taxon>Pezizomycotina</taxon>
        <taxon>Sordariomycetes</taxon>
        <taxon>Sordariomycetidae</taxon>
        <taxon>Phyllachorales</taxon>
        <taxon>Phyllachoraceae</taxon>
        <taxon>Phyllachora</taxon>
    </lineage>
</organism>
<dbReference type="GO" id="GO:0019005">
    <property type="term" value="C:SCF ubiquitin ligase complex"/>
    <property type="evidence" value="ECO:0007669"/>
    <property type="project" value="TreeGrafter"/>
</dbReference>
<proteinExistence type="predicted"/>
<dbReference type="InterPro" id="IPR032675">
    <property type="entry name" value="LRR_dom_sf"/>
</dbReference>
<comment type="caution">
    <text evidence="1">The sequence shown here is derived from an EMBL/GenBank/DDBJ whole genome shotgun (WGS) entry which is preliminary data.</text>
</comment>
<dbReference type="FunFam" id="3.80.10.10:FF:000601">
    <property type="entry name" value="DNA repair protein Rad7, protein"/>
    <property type="match status" value="1"/>
</dbReference>
<gene>
    <name evidence="1" type="ORF">P8C59_000326</name>
</gene>
<dbReference type="Gene3D" id="3.80.10.10">
    <property type="entry name" value="Ribonuclease Inhibitor"/>
    <property type="match status" value="2"/>
</dbReference>
<dbReference type="SUPFAM" id="SSF52047">
    <property type="entry name" value="RNI-like"/>
    <property type="match status" value="1"/>
</dbReference>
<reference evidence="1" key="1">
    <citation type="journal article" date="2023" name="Mol. Plant Microbe Interact.">
        <title>Elucidating the Obligate Nature and Biological Capacity of an Invasive Fungal Corn Pathogen.</title>
        <authorList>
            <person name="MacCready J.S."/>
            <person name="Roggenkamp E.M."/>
            <person name="Gdanetz K."/>
            <person name="Chilvers M.I."/>
        </authorList>
    </citation>
    <scope>NUCLEOTIDE SEQUENCE</scope>
    <source>
        <strain evidence="1">PM02</strain>
    </source>
</reference>